<feature type="chain" id="PRO_5022050484" evidence="1">
    <location>
        <begin position="27"/>
        <end position="230"/>
    </location>
</feature>
<sequence>MRTLKQFSAGAGLAAIVTLTGSPAIAQTCDYQIVSASWSPHPSPDSIYVNFAADVSTDITLSPDPLNPTQFPMTIKIRFNGAPLGDEHLMTLKWWQKITCPAGCPPNICEEKAWTYKGGEVRDQSRCTLNPQNVCGCPKIGDPVVEHKSVPKPPGIGLIEVEIVPLSLQSCNPVRPDNDRKQFSYPGGSGSSVPGASVRGMGALAGALALMALVAIRRRALSAAASAPGA</sequence>
<dbReference type="EMBL" id="VBOS01000244">
    <property type="protein sequence ID" value="TMQ54833.1"/>
    <property type="molecule type" value="Genomic_DNA"/>
</dbReference>
<accession>A0A538STU6</accession>
<comment type="caution">
    <text evidence="2">The sequence shown here is derived from an EMBL/GenBank/DDBJ whole genome shotgun (WGS) entry which is preliminary data.</text>
</comment>
<gene>
    <name evidence="2" type="ORF">E6K72_07205</name>
</gene>
<keyword evidence="1" id="KW-0732">Signal</keyword>
<name>A0A538STU6_UNCEI</name>
<reference evidence="2 3" key="1">
    <citation type="journal article" date="2019" name="Nat. Microbiol.">
        <title>Mediterranean grassland soil C-N compound turnover is dependent on rainfall and depth, and is mediated by genomically divergent microorganisms.</title>
        <authorList>
            <person name="Diamond S."/>
            <person name="Andeer P.F."/>
            <person name="Li Z."/>
            <person name="Crits-Christoph A."/>
            <person name="Burstein D."/>
            <person name="Anantharaman K."/>
            <person name="Lane K.R."/>
            <person name="Thomas B.C."/>
            <person name="Pan C."/>
            <person name="Northen T.R."/>
            <person name="Banfield J.F."/>
        </authorList>
    </citation>
    <scope>NUCLEOTIDE SEQUENCE [LARGE SCALE GENOMIC DNA]</scope>
    <source>
        <strain evidence="2">WS_2</strain>
    </source>
</reference>
<proteinExistence type="predicted"/>
<dbReference type="AlphaFoldDB" id="A0A538STU6"/>
<evidence type="ECO:0000313" key="3">
    <source>
        <dbReference type="Proteomes" id="UP000317716"/>
    </source>
</evidence>
<protein>
    <submittedName>
        <fullName evidence="2">Uncharacterized protein</fullName>
    </submittedName>
</protein>
<evidence type="ECO:0000313" key="2">
    <source>
        <dbReference type="EMBL" id="TMQ54833.1"/>
    </source>
</evidence>
<dbReference type="Proteomes" id="UP000317716">
    <property type="component" value="Unassembled WGS sequence"/>
</dbReference>
<feature type="signal peptide" evidence="1">
    <location>
        <begin position="1"/>
        <end position="26"/>
    </location>
</feature>
<organism evidence="2 3">
    <name type="scientific">Eiseniibacteriota bacterium</name>
    <dbReference type="NCBI Taxonomy" id="2212470"/>
    <lineage>
        <taxon>Bacteria</taxon>
        <taxon>Candidatus Eiseniibacteriota</taxon>
    </lineage>
</organism>
<evidence type="ECO:0000256" key="1">
    <source>
        <dbReference type="SAM" id="SignalP"/>
    </source>
</evidence>